<gene>
    <name evidence="1" type="ORF">BWQ96_10151</name>
</gene>
<dbReference type="EMBL" id="NBIV01000355">
    <property type="protein sequence ID" value="PXF40135.1"/>
    <property type="molecule type" value="Genomic_DNA"/>
</dbReference>
<keyword evidence="2" id="KW-1185">Reference proteome</keyword>
<reference evidence="1 2" key="1">
    <citation type="journal article" date="2018" name="Mol. Biol. Evol.">
        <title>Analysis of the draft genome of the red seaweed Gracilariopsis chorda provides insights into genome size evolution in Rhodophyta.</title>
        <authorList>
            <person name="Lee J."/>
            <person name="Yang E.C."/>
            <person name="Graf L."/>
            <person name="Yang J.H."/>
            <person name="Qiu H."/>
            <person name="Zel Zion U."/>
            <person name="Chan C.X."/>
            <person name="Stephens T.G."/>
            <person name="Weber A.P.M."/>
            <person name="Boo G.H."/>
            <person name="Boo S.M."/>
            <person name="Kim K.M."/>
            <person name="Shin Y."/>
            <person name="Jung M."/>
            <person name="Lee S.J."/>
            <person name="Yim H.S."/>
            <person name="Lee J.H."/>
            <person name="Bhattacharya D."/>
            <person name="Yoon H.S."/>
        </authorList>
    </citation>
    <scope>NUCLEOTIDE SEQUENCE [LARGE SCALE GENOMIC DNA]</scope>
    <source>
        <strain evidence="1 2">SKKU-2015</strain>
        <tissue evidence="1">Whole body</tissue>
    </source>
</reference>
<proteinExistence type="predicted"/>
<sequence length="240" mass="26278">MAISAFLAVEYLQIEQHLLYNKRLGDVKSFLGTKKCPVALWHDYEGGLGVVRLMRQAKRGNRGERCKLLDSMMVAQQYVIVKVLDLALLEGVHGTNTDRTPRFYNVPLVSGAYCKLCVEVPILTGMVDFIQVLNEQIDGVSIDGSRSVRCLRASTVSGSGCKAWDGWKSNSAQAGRRVKYSEHIVLTLFASQVVDSEGNYKGSTSITLANTGTPSTTTTGEDVIEEAGVHVTVMEEILQC</sequence>
<evidence type="ECO:0000313" key="2">
    <source>
        <dbReference type="Proteomes" id="UP000247409"/>
    </source>
</evidence>
<dbReference type="Proteomes" id="UP000247409">
    <property type="component" value="Unassembled WGS sequence"/>
</dbReference>
<comment type="caution">
    <text evidence="1">The sequence shown here is derived from an EMBL/GenBank/DDBJ whole genome shotgun (WGS) entry which is preliminary data.</text>
</comment>
<evidence type="ECO:0000313" key="1">
    <source>
        <dbReference type="EMBL" id="PXF40135.1"/>
    </source>
</evidence>
<accession>A0A2V3IDH1</accession>
<name>A0A2V3IDH1_9FLOR</name>
<protein>
    <submittedName>
        <fullName evidence="1">Uncharacterized protein</fullName>
    </submittedName>
</protein>
<organism evidence="1 2">
    <name type="scientific">Gracilariopsis chorda</name>
    <dbReference type="NCBI Taxonomy" id="448386"/>
    <lineage>
        <taxon>Eukaryota</taxon>
        <taxon>Rhodophyta</taxon>
        <taxon>Florideophyceae</taxon>
        <taxon>Rhodymeniophycidae</taxon>
        <taxon>Gracilariales</taxon>
        <taxon>Gracilariaceae</taxon>
        <taxon>Gracilariopsis</taxon>
    </lineage>
</organism>
<dbReference type="AlphaFoldDB" id="A0A2V3IDH1"/>